<dbReference type="AlphaFoldDB" id="X0S6Y7"/>
<evidence type="ECO:0000259" key="3">
    <source>
        <dbReference type="Pfam" id="PF10145"/>
    </source>
</evidence>
<dbReference type="Pfam" id="PF10145">
    <property type="entry name" value="PhageMin_Tail"/>
    <property type="match status" value="1"/>
</dbReference>
<sequence>ASIKAFANFDDAMIKSTAIMTDVTTSMKKDMRDLAITLSTETTTSARELAEGYFYLASAGMDAATAMKALPIVNTLAIAGNFNLAKATELAADTMSAMGLDSKNTATRMKNLTMVTDILVGANVLANATTGEFAEAMQKAGPIMRSYGISIEGGVAALAAYAKQGKKGSVGGEMFSRMIRLSVKALIDNKEAWDAFGVSLVDADDKMRAFSDIGDDLTEALKGMGVTARATALDMLGFQARSQQALFPLLGMGDVVRDFEGRLSKMGGTAARVAAYNMTSFSAQMKIVWNNIVAVGIEIGDTLRPHIKSLGETIKNATKWWKGLSDATKNLIIEMFMMTAAIGPMLFLFGKMLNSLVMLKLAMFAAAGATGVLAAAFAILAAAAISWRLGTWARENFEMAARAHELLSGTIISAWLLIKHSFKDAVIKMRIIWMEFMGWLEDITGDVLLKISQGLGLMGGILGKVVSTKLSQYAHTLKQEAAAIKIAVAEGLDIKENVDAYNEEMKKLAVITAEALANIKEKFKDKITSKGEAAAVREIIKELEVLSETL</sequence>
<proteinExistence type="predicted"/>
<comment type="caution">
    <text evidence="4">The sequence shown here is derived from an EMBL/GenBank/DDBJ whole genome shotgun (WGS) entry which is preliminary data.</text>
</comment>
<dbReference type="PANTHER" id="PTHR37813">
    <property type="entry name" value="FELS-2 PROPHAGE PROTEIN"/>
    <property type="match status" value="1"/>
</dbReference>
<organism evidence="4">
    <name type="scientific">marine sediment metagenome</name>
    <dbReference type="NCBI Taxonomy" id="412755"/>
    <lineage>
        <taxon>unclassified sequences</taxon>
        <taxon>metagenomes</taxon>
        <taxon>ecological metagenomes</taxon>
    </lineage>
</organism>
<evidence type="ECO:0000313" key="4">
    <source>
        <dbReference type="EMBL" id="GAF76823.1"/>
    </source>
</evidence>
<keyword evidence="2" id="KW-1133">Transmembrane helix</keyword>
<feature type="non-terminal residue" evidence="4">
    <location>
        <position position="1"/>
    </location>
</feature>
<feature type="transmembrane region" description="Helical" evidence="2">
    <location>
        <begin position="399"/>
        <end position="418"/>
    </location>
</feature>
<feature type="transmembrane region" description="Helical" evidence="2">
    <location>
        <begin position="331"/>
        <end position="349"/>
    </location>
</feature>
<dbReference type="NCBIfam" id="TIGR01760">
    <property type="entry name" value="tape_meas_TP901"/>
    <property type="match status" value="1"/>
</dbReference>
<keyword evidence="2" id="KW-0812">Transmembrane</keyword>
<dbReference type="EMBL" id="BARS01001829">
    <property type="protein sequence ID" value="GAF76823.1"/>
    <property type="molecule type" value="Genomic_DNA"/>
</dbReference>
<accession>X0S6Y7</accession>
<feature type="transmembrane region" description="Helical" evidence="2">
    <location>
        <begin position="361"/>
        <end position="387"/>
    </location>
</feature>
<evidence type="ECO:0000256" key="2">
    <source>
        <dbReference type="SAM" id="Phobius"/>
    </source>
</evidence>
<keyword evidence="1" id="KW-1188">Viral release from host cell</keyword>
<keyword evidence="2" id="KW-0472">Membrane</keyword>
<reference evidence="4" key="1">
    <citation type="journal article" date="2014" name="Front. Microbiol.">
        <title>High frequency of phylogenetically diverse reductive dehalogenase-homologous genes in deep subseafloor sedimentary metagenomes.</title>
        <authorList>
            <person name="Kawai M."/>
            <person name="Futagami T."/>
            <person name="Toyoda A."/>
            <person name="Takaki Y."/>
            <person name="Nishi S."/>
            <person name="Hori S."/>
            <person name="Arai W."/>
            <person name="Tsubouchi T."/>
            <person name="Morono Y."/>
            <person name="Uchiyama I."/>
            <person name="Ito T."/>
            <person name="Fujiyama A."/>
            <person name="Inagaki F."/>
            <person name="Takami H."/>
        </authorList>
    </citation>
    <scope>NUCLEOTIDE SEQUENCE</scope>
    <source>
        <strain evidence="4">Expedition CK06-06</strain>
    </source>
</reference>
<feature type="domain" description="Phage tail tape measure protein" evidence="3">
    <location>
        <begin position="32"/>
        <end position="235"/>
    </location>
</feature>
<evidence type="ECO:0000256" key="1">
    <source>
        <dbReference type="ARBA" id="ARBA00022612"/>
    </source>
</evidence>
<name>X0S6Y7_9ZZZZ</name>
<feature type="non-terminal residue" evidence="4">
    <location>
        <position position="550"/>
    </location>
</feature>
<dbReference type="PANTHER" id="PTHR37813:SF1">
    <property type="entry name" value="FELS-2 PROPHAGE PROTEIN"/>
    <property type="match status" value="1"/>
</dbReference>
<dbReference type="InterPro" id="IPR010090">
    <property type="entry name" value="Phage_tape_meas"/>
</dbReference>
<gene>
    <name evidence="4" type="ORF">S01H1_03336</name>
</gene>
<protein>
    <recommendedName>
        <fullName evidence="3">Phage tail tape measure protein domain-containing protein</fullName>
    </recommendedName>
</protein>